<sequence>MDLEDGGCIGDALKTHSLFSSSLSTVQTTPSSPSTSGNLSAPSPTSSNPPSPSPFPEDDIIIHRFKDLKKCKRDDPVTHGALFIRDLGFLSKFFRLEILHGIDGEDDVKELEKKLTASVPESDDFGMTKEWEELNAFGNRGYSRGGRQQQPDTIMLKEWLRSSERLHLVLDLRVVFLGSSELFLARAVWFVLRSSEELVARACFWLQT</sequence>
<evidence type="ECO:0000256" key="1">
    <source>
        <dbReference type="SAM" id="MobiDB-lite"/>
    </source>
</evidence>
<comment type="caution">
    <text evidence="2">The sequence shown here is derived from an EMBL/GenBank/DDBJ whole genome shotgun (WGS) entry which is preliminary data.</text>
</comment>
<gene>
    <name evidence="2" type="ORF">HYC85_017355</name>
</gene>
<proteinExistence type="predicted"/>
<dbReference type="AlphaFoldDB" id="A0A7J7H3L1"/>
<protein>
    <submittedName>
        <fullName evidence="2">Uncharacterized protein</fullName>
    </submittedName>
</protein>
<reference evidence="2 3" key="2">
    <citation type="submission" date="2020-07" db="EMBL/GenBank/DDBJ databases">
        <title>Genome assembly of wild tea tree DASZ reveals pedigree and selection history of tea varieties.</title>
        <authorList>
            <person name="Zhang W."/>
        </authorList>
    </citation>
    <scope>NUCLEOTIDE SEQUENCE [LARGE SCALE GENOMIC DNA]</scope>
    <source>
        <strain evidence="3">cv. G240</strain>
        <tissue evidence="2">Leaf</tissue>
    </source>
</reference>
<keyword evidence="3" id="KW-1185">Reference proteome</keyword>
<accession>A0A7J7H3L1</accession>
<feature type="compositionally biased region" description="Low complexity" evidence="1">
    <location>
        <begin position="24"/>
        <end position="46"/>
    </location>
</feature>
<organism evidence="2 3">
    <name type="scientific">Camellia sinensis</name>
    <name type="common">Tea plant</name>
    <name type="synonym">Thea sinensis</name>
    <dbReference type="NCBI Taxonomy" id="4442"/>
    <lineage>
        <taxon>Eukaryota</taxon>
        <taxon>Viridiplantae</taxon>
        <taxon>Streptophyta</taxon>
        <taxon>Embryophyta</taxon>
        <taxon>Tracheophyta</taxon>
        <taxon>Spermatophyta</taxon>
        <taxon>Magnoliopsida</taxon>
        <taxon>eudicotyledons</taxon>
        <taxon>Gunneridae</taxon>
        <taxon>Pentapetalae</taxon>
        <taxon>asterids</taxon>
        <taxon>Ericales</taxon>
        <taxon>Theaceae</taxon>
        <taxon>Camellia</taxon>
    </lineage>
</organism>
<feature type="region of interest" description="Disordered" evidence="1">
    <location>
        <begin position="24"/>
        <end position="58"/>
    </location>
</feature>
<dbReference type="Proteomes" id="UP000593564">
    <property type="component" value="Unassembled WGS sequence"/>
</dbReference>
<name>A0A7J7H3L1_CAMSI</name>
<dbReference type="EMBL" id="JACBKZ010000007">
    <property type="protein sequence ID" value="KAF5947127.1"/>
    <property type="molecule type" value="Genomic_DNA"/>
</dbReference>
<evidence type="ECO:0000313" key="3">
    <source>
        <dbReference type="Proteomes" id="UP000593564"/>
    </source>
</evidence>
<reference evidence="3" key="1">
    <citation type="journal article" date="2020" name="Nat. Commun.">
        <title>Genome assembly of wild tea tree DASZ reveals pedigree and selection history of tea varieties.</title>
        <authorList>
            <person name="Zhang W."/>
            <person name="Zhang Y."/>
            <person name="Qiu H."/>
            <person name="Guo Y."/>
            <person name="Wan H."/>
            <person name="Zhang X."/>
            <person name="Scossa F."/>
            <person name="Alseekh S."/>
            <person name="Zhang Q."/>
            <person name="Wang P."/>
            <person name="Xu L."/>
            <person name="Schmidt M.H."/>
            <person name="Jia X."/>
            <person name="Li D."/>
            <person name="Zhu A."/>
            <person name="Guo F."/>
            <person name="Chen W."/>
            <person name="Ni D."/>
            <person name="Usadel B."/>
            <person name="Fernie A.R."/>
            <person name="Wen W."/>
        </authorList>
    </citation>
    <scope>NUCLEOTIDE SEQUENCE [LARGE SCALE GENOMIC DNA]</scope>
    <source>
        <strain evidence="3">cv. G240</strain>
    </source>
</reference>
<evidence type="ECO:0000313" key="2">
    <source>
        <dbReference type="EMBL" id="KAF5947127.1"/>
    </source>
</evidence>